<dbReference type="RefSeq" id="WP_013675658.1">
    <property type="nucleotide sequence ID" value="NZ_BAABKS010000082.1"/>
</dbReference>
<gene>
    <name evidence="1" type="ORF">ACFQ34_26145</name>
</gene>
<proteinExistence type="predicted"/>
<dbReference type="EMBL" id="JBHTMB010000242">
    <property type="protein sequence ID" value="MFD1236783.1"/>
    <property type="molecule type" value="Genomic_DNA"/>
</dbReference>
<name>A0ABW3VQU3_9PSEU</name>
<accession>A0ABW3VQU3</accession>
<sequence length="69" mass="7414">MDATSTRHGACLTCARPRTLDDVHSLEWSSEHAPDGTIGFRCGPCTREQLWRIEALLAPEPVAAAPVAA</sequence>
<evidence type="ECO:0000313" key="1">
    <source>
        <dbReference type="EMBL" id="MFD1236783.1"/>
    </source>
</evidence>
<keyword evidence="2" id="KW-1185">Reference proteome</keyword>
<organism evidence="1 2">
    <name type="scientific">Pseudonocardia benzenivorans</name>
    <dbReference type="NCBI Taxonomy" id="228005"/>
    <lineage>
        <taxon>Bacteria</taxon>
        <taxon>Bacillati</taxon>
        <taxon>Actinomycetota</taxon>
        <taxon>Actinomycetes</taxon>
        <taxon>Pseudonocardiales</taxon>
        <taxon>Pseudonocardiaceae</taxon>
        <taxon>Pseudonocardia</taxon>
    </lineage>
</organism>
<evidence type="ECO:0000313" key="2">
    <source>
        <dbReference type="Proteomes" id="UP001597182"/>
    </source>
</evidence>
<reference evidence="2" key="1">
    <citation type="journal article" date="2019" name="Int. J. Syst. Evol. Microbiol.">
        <title>The Global Catalogue of Microorganisms (GCM) 10K type strain sequencing project: providing services to taxonomists for standard genome sequencing and annotation.</title>
        <authorList>
            <consortium name="The Broad Institute Genomics Platform"/>
            <consortium name="The Broad Institute Genome Sequencing Center for Infectious Disease"/>
            <person name="Wu L."/>
            <person name="Ma J."/>
        </authorList>
    </citation>
    <scope>NUCLEOTIDE SEQUENCE [LARGE SCALE GENOMIC DNA]</scope>
    <source>
        <strain evidence="2">CCUG 49018</strain>
    </source>
</reference>
<dbReference type="Proteomes" id="UP001597182">
    <property type="component" value="Unassembled WGS sequence"/>
</dbReference>
<protein>
    <submittedName>
        <fullName evidence="1">Uncharacterized protein</fullName>
    </submittedName>
</protein>
<comment type="caution">
    <text evidence="1">The sequence shown here is derived from an EMBL/GenBank/DDBJ whole genome shotgun (WGS) entry which is preliminary data.</text>
</comment>